<dbReference type="InterPro" id="IPR001867">
    <property type="entry name" value="OmpR/PhoB-type_DNA-bd"/>
</dbReference>
<protein>
    <submittedName>
        <fullName evidence="4">Winged helix-turn-helix domain-containing protein</fullName>
    </submittedName>
</protein>
<reference evidence="5" key="1">
    <citation type="submission" date="2023-07" db="EMBL/GenBank/DDBJ databases">
        <title>The carbon used by Thiothrix.</title>
        <authorList>
            <person name="Chen L."/>
        </authorList>
    </citation>
    <scope>NUCLEOTIDE SEQUENCE [LARGE SCALE GENOMIC DNA]</scope>
</reference>
<keyword evidence="5" id="KW-1185">Reference proteome</keyword>
<dbReference type="CDD" id="cd00383">
    <property type="entry name" value="trans_reg_C"/>
    <property type="match status" value="1"/>
</dbReference>
<feature type="domain" description="OmpR/PhoB-type" evidence="3">
    <location>
        <begin position="3"/>
        <end position="100"/>
    </location>
</feature>
<dbReference type="RefSeq" id="WP_324693531.1">
    <property type="nucleotide sequence ID" value="NZ_JAYMYJ010000041.1"/>
</dbReference>
<dbReference type="EMBL" id="JAYMYJ010000041">
    <property type="protein sequence ID" value="MEB4590255.1"/>
    <property type="molecule type" value="Genomic_DNA"/>
</dbReference>
<dbReference type="Gene3D" id="1.25.40.10">
    <property type="entry name" value="Tetratricopeptide repeat domain"/>
    <property type="match status" value="1"/>
</dbReference>
<dbReference type="Pfam" id="PF13181">
    <property type="entry name" value="TPR_8"/>
    <property type="match status" value="1"/>
</dbReference>
<dbReference type="InterPro" id="IPR011990">
    <property type="entry name" value="TPR-like_helical_dom_sf"/>
</dbReference>
<dbReference type="SUPFAM" id="SSF48452">
    <property type="entry name" value="TPR-like"/>
    <property type="match status" value="1"/>
</dbReference>
<accession>A0ABU6CTX5</accession>
<evidence type="ECO:0000313" key="4">
    <source>
        <dbReference type="EMBL" id="MEB4590255.1"/>
    </source>
</evidence>
<dbReference type="Proteomes" id="UP001308005">
    <property type="component" value="Unassembled WGS sequence"/>
</dbReference>
<dbReference type="Pfam" id="PF00486">
    <property type="entry name" value="Trans_reg_C"/>
    <property type="match status" value="1"/>
</dbReference>
<keyword evidence="1 2" id="KW-0238">DNA-binding</keyword>
<evidence type="ECO:0000313" key="5">
    <source>
        <dbReference type="Proteomes" id="UP001308005"/>
    </source>
</evidence>
<name>A0ABU6CTX5_9GAMM</name>
<dbReference type="PANTHER" id="PTHR47691">
    <property type="entry name" value="REGULATOR-RELATED"/>
    <property type="match status" value="1"/>
</dbReference>
<dbReference type="Pfam" id="PF00931">
    <property type="entry name" value="NB-ARC"/>
    <property type="match status" value="1"/>
</dbReference>
<dbReference type="PROSITE" id="PS51755">
    <property type="entry name" value="OMPR_PHOB"/>
    <property type="match status" value="1"/>
</dbReference>
<dbReference type="InterPro" id="IPR027417">
    <property type="entry name" value="P-loop_NTPase"/>
</dbReference>
<dbReference type="InterPro" id="IPR036388">
    <property type="entry name" value="WH-like_DNA-bd_sf"/>
</dbReference>
<dbReference type="InterPro" id="IPR002182">
    <property type="entry name" value="NB-ARC"/>
</dbReference>
<evidence type="ECO:0000259" key="3">
    <source>
        <dbReference type="PROSITE" id="PS51755"/>
    </source>
</evidence>
<evidence type="ECO:0000256" key="1">
    <source>
        <dbReference type="ARBA" id="ARBA00023125"/>
    </source>
</evidence>
<dbReference type="SUPFAM" id="SSF52540">
    <property type="entry name" value="P-loop containing nucleoside triphosphate hydrolases"/>
    <property type="match status" value="1"/>
</dbReference>
<dbReference type="InterPro" id="IPR019734">
    <property type="entry name" value="TPR_rpt"/>
</dbReference>
<evidence type="ECO:0000256" key="2">
    <source>
        <dbReference type="PROSITE-ProRule" id="PRU01091"/>
    </source>
</evidence>
<dbReference type="Gene3D" id="1.10.10.10">
    <property type="entry name" value="Winged helix-like DNA-binding domain superfamily/Winged helix DNA-binding domain"/>
    <property type="match status" value="1"/>
</dbReference>
<dbReference type="Gene3D" id="3.40.50.300">
    <property type="entry name" value="P-loop containing nucleotide triphosphate hydrolases"/>
    <property type="match status" value="1"/>
</dbReference>
<feature type="DNA-binding region" description="OmpR/PhoB-type" evidence="2">
    <location>
        <begin position="3"/>
        <end position="100"/>
    </location>
</feature>
<dbReference type="SMART" id="SM00862">
    <property type="entry name" value="Trans_reg_C"/>
    <property type="match status" value="1"/>
</dbReference>
<comment type="caution">
    <text evidence="4">The sequence shown here is derived from an EMBL/GenBank/DDBJ whole genome shotgun (WGS) entry which is preliminary data.</text>
</comment>
<gene>
    <name evidence="4" type="ORF">VSS37_04635</name>
</gene>
<sequence length="823" mass="91208">MTPHTLRLGSHHYDMAQQQLLDTQGQPCTLRHQSLQVLHELATQANKVVSKDELFRKVWPNVQVTDDSLVQCVADIRRALQDDKHEILKTVPRRGYVLVAHACADAPATNLPEDVLPFLGRHQEQQDLQAMLANPACRLISIVGMGGVGKSRLAKAIARQTTYPFAQGVCWVELAAVQEPDLIPAAIAAAAGIAIQGIREPVEQLQTGLASRQLLLVLDNMEHLLPEAGICQALLAANPHLKILVTSRLPTHVYGEWLYHLYGFPLPPEGELAGSCAAFDLFMQSARRVNHAFSLKPVEHEAVREICRLVEGLPLGIEIAASWVQHLTCPEILLEMRRHLQATTHAGDGALDPEPSALASVLWQSWQMLSPREQRILQVLALFRGKFSRDAASAISGAHLGDYAGLIGKSMLRRNEEGHYSLHEVMRQYASDHRLASQQHPAVAQRFVEYHLEMVEQVDNVIFSGEQLAGLARLEGDHDNFRECLSLCHPEHHRQAAMPELGLRMVGALGMFWFLANHWQEGYGWAERFLELHRHERPSVAQAMALLTAGGISALTDNHTVAEQYLCRGTDMAGYLGNQIQSARGLLALSVLRRLQGRYAESIGCGEQSVALFKTVGDEGGYQFNLVNMGHSLLWLERYDEAVNALEECIRLNHQIGMTISMPYALVNLGRLHWKLGDVMAARAYLQQSLQMAEQLGILLYHAQALCSLGWIEASEGNAEAALGFFRRSMGDYLHLGDREGQVNVMKGAGVAKTMLNELALAWQFMVVAEDLAGHLKIPLLPDNQPLFEASKQRVQRELSPGLLALHRNLGRASSLKALLTLI</sequence>
<dbReference type="SMART" id="SM00028">
    <property type="entry name" value="TPR"/>
    <property type="match status" value="3"/>
</dbReference>
<organism evidence="4 5">
    <name type="scientific">Candidatus Thiothrix phosphatis</name>
    <dbReference type="NCBI Taxonomy" id="3112415"/>
    <lineage>
        <taxon>Bacteria</taxon>
        <taxon>Pseudomonadati</taxon>
        <taxon>Pseudomonadota</taxon>
        <taxon>Gammaproteobacteria</taxon>
        <taxon>Thiotrichales</taxon>
        <taxon>Thiotrichaceae</taxon>
        <taxon>Thiothrix</taxon>
    </lineage>
</organism>
<dbReference type="InterPro" id="IPR016032">
    <property type="entry name" value="Sig_transdc_resp-reg_C-effctor"/>
</dbReference>
<dbReference type="SUPFAM" id="SSF46894">
    <property type="entry name" value="C-terminal effector domain of the bipartite response regulators"/>
    <property type="match status" value="1"/>
</dbReference>
<proteinExistence type="predicted"/>
<dbReference type="PANTHER" id="PTHR47691:SF3">
    <property type="entry name" value="HTH-TYPE TRANSCRIPTIONAL REGULATOR RV0890C-RELATED"/>
    <property type="match status" value="1"/>
</dbReference>
<dbReference type="PRINTS" id="PR00364">
    <property type="entry name" value="DISEASERSIST"/>
</dbReference>
<dbReference type="Pfam" id="PF13424">
    <property type="entry name" value="TPR_12"/>
    <property type="match status" value="1"/>
</dbReference>